<keyword evidence="1" id="KW-0812">Transmembrane</keyword>
<dbReference type="EMBL" id="UFQT01000411">
    <property type="protein sequence ID" value="SSX24062.1"/>
    <property type="molecule type" value="Genomic_DNA"/>
</dbReference>
<protein>
    <submittedName>
        <fullName evidence="3">CSON010231 protein</fullName>
    </submittedName>
</protein>
<accession>A0A336M1F6</accession>
<gene>
    <name evidence="3" type="primary">CSON010231</name>
</gene>
<sequence length="62" mass="7379">MIQFHFISIHFNDFQSFVLFQIVFVCSLKILTIFRVSLKEKIIIFCIEILHCDFAFAFEISS</sequence>
<keyword evidence="1" id="KW-0472">Membrane</keyword>
<proteinExistence type="predicted"/>
<dbReference type="VEuPathDB" id="VectorBase:CSON010231"/>
<evidence type="ECO:0000313" key="3">
    <source>
        <dbReference type="EMBL" id="SSX24062.1"/>
    </source>
</evidence>
<feature type="transmembrane region" description="Helical" evidence="1">
    <location>
        <begin position="14"/>
        <end position="34"/>
    </location>
</feature>
<reference evidence="3" key="2">
    <citation type="submission" date="2018-07" db="EMBL/GenBank/DDBJ databases">
        <authorList>
            <person name="Quirk P.G."/>
            <person name="Krulwich T.A."/>
        </authorList>
    </citation>
    <scope>NUCLEOTIDE SEQUENCE</scope>
</reference>
<reference evidence="2" key="1">
    <citation type="submission" date="2018-04" db="EMBL/GenBank/DDBJ databases">
        <authorList>
            <person name="Go L.Y."/>
            <person name="Mitchell J.A."/>
        </authorList>
    </citation>
    <scope>NUCLEOTIDE SEQUENCE</scope>
    <source>
        <tissue evidence="2">Whole organism</tissue>
    </source>
</reference>
<keyword evidence="1" id="KW-1133">Transmembrane helix</keyword>
<evidence type="ECO:0000256" key="1">
    <source>
        <dbReference type="SAM" id="Phobius"/>
    </source>
</evidence>
<organism evidence="3">
    <name type="scientific">Culicoides sonorensis</name>
    <name type="common">Biting midge</name>
    <dbReference type="NCBI Taxonomy" id="179676"/>
    <lineage>
        <taxon>Eukaryota</taxon>
        <taxon>Metazoa</taxon>
        <taxon>Ecdysozoa</taxon>
        <taxon>Arthropoda</taxon>
        <taxon>Hexapoda</taxon>
        <taxon>Insecta</taxon>
        <taxon>Pterygota</taxon>
        <taxon>Neoptera</taxon>
        <taxon>Endopterygota</taxon>
        <taxon>Diptera</taxon>
        <taxon>Nematocera</taxon>
        <taxon>Chironomoidea</taxon>
        <taxon>Ceratopogonidae</taxon>
        <taxon>Ceratopogoninae</taxon>
        <taxon>Culicoides</taxon>
        <taxon>Monoculicoides</taxon>
    </lineage>
</organism>
<evidence type="ECO:0000313" key="2">
    <source>
        <dbReference type="EMBL" id="SSX03697.1"/>
    </source>
</evidence>
<dbReference type="AlphaFoldDB" id="A0A336M1F6"/>
<dbReference type="EMBL" id="UFQS01000411">
    <property type="protein sequence ID" value="SSX03697.1"/>
    <property type="molecule type" value="Genomic_DNA"/>
</dbReference>
<name>A0A336M1F6_CULSO</name>